<proteinExistence type="predicted"/>
<organism evidence="1 2">
    <name type="scientific">Coprococcus comes ATCC 27758</name>
    <dbReference type="NCBI Taxonomy" id="470146"/>
    <lineage>
        <taxon>Bacteria</taxon>
        <taxon>Bacillati</taxon>
        <taxon>Bacillota</taxon>
        <taxon>Clostridia</taxon>
        <taxon>Lachnospirales</taxon>
        <taxon>Lachnospiraceae</taxon>
        <taxon>Coprococcus</taxon>
    </lineage>
</organism>
<sequence>MDIKIHDTFFENMCCKKSAKEYEKFILRCGISVKSENAIQIMPDRTADITFKISLSVMQTPFKYISDNQHTDISADFIQGNLWRNDAGINRFAKIILYGKDRVRSLGTDRWVQCLVARCVVVGHEFYSEFPAVLCVIQINVDDTDLCLICIFRRIQKIRIDAWLFFNIIR</sequence>
<gene>
    <name evidence="1" type="ORF">COPCOM_00270</name>
</gene>
<evidence type="ECO:0000313" key="1">
    <source>
        <dbReference type="EMBL" id="EEG91470.1"/>
    </source>
</evidence>
<dbReference type="HOGENOM" id="CLU_1568076_0_0_9"/>
<comment type="caution">
    <text evidence="1">The sequence shown here is derived from an EMBL/GenBank/DDBJ whole genome shotgun (WGS) entry which is preliminary data.</text>
</comment>
<reference evidence="1 2" key="1">
    <citation type="submission" date="2009-02" db="EMBL/GenBank/DDBJ databases">
        <authorList>
            <person name="Fulton L."/>
            <person name="Clifton S."/>
            <person name="Fulton B."/>
            <person name="Xu J."/>
            <person name="Minx P."/>
            <person name="Pepin K.H."/>
            <person name="Johnson M."/>
            <person name="Bhonagiri V."/>
            <person name="Nash W.E."/>
            <person name="Mardis E.R."/>
            <person name="Wilson R.K."/>
        </authorList>
    </citation>
    <scope>NUCLEOTIDE SEQUENCE [LARGE SCALE GENOMIC DNA]</scope>
    <source>
        <strain evidence="1 2">ATCC 27758</strain>
    </source>
</reference>
<name>C0B550_9FIRM</name>
<dbReference type="Proteomes" id="UP000003793">
    <property type="component" value="Unassembled WGS sequence"/>
</dbReference>
<reference evidence="1 2" key="2">
    <citation type="submission" date="2009-03" db="EMBL/GenBank/DDBJ databases">
        <title>Draft genome sequence of Coprococcus comes (ATCC 27758).</title>
        <authorList>
            <person name="Sudarsanam P."/>
            <person name="Ley R."/>
            <person name="Guruge J."/>
            <person name="Turnbaugh P.J."/>
            <person name="Mahowald M."/>
            <person name="Liep D."/>
            <person name="Gordon J."/>
        </authorList>
    </citation>
    <scope>NUCLEOTIDE SEQUENCE [LARGE SCALE GENOMIC DNA]</scope>
    <source>
        <strain evidence="1 2">ATCC 27758</strain>
    </source>
</reference>
<dbReference type="AlphaFoldDB" id="C0B550"/>
<dbReference type="EMBL" id="ABVR01000030">
    <property type="protein sequence ID" value="EEG91470.1"/>
    <property type="molecule type" value="Genomic_DNA"/>
</dbReference>
<evidence type="ECO:0000313" key="2">
    <source>
        <dbReference type="Proteomes" id="UP000003793"/>
    </source>
</evidence>
<protein>
    <submittedName>
        <fullName evidence="1">Uncharacterized protein</fullName>
    </submittedName>
</protein>
<accession>C0B550</accession>